<dbReference type="InterPro" id="IPR046848">
    <property type="entry name" value="E_motif"/>
</dbReference>
<dbReference type="Pfam" id="PF20431">
    <property type="entry name" value="E_motif"/>
    <property type="match status" value="1"/>
</dbReference>
<dbReference type="PANTHER" id="PTHR47926">
    <property type="entry name" value="PENTATRICOPEPTIDE REPEAT-CONTAINING PROTEIN"/>
    <property type="match status" value="1"/>
</dbReference>
<reference evidence="5 6" key="1">
    <citation type="journal article" date="2021" name="Commun. Biol.">
        <title>The genome of Shorea leprosula (Dipterocarpaceae) highlights the ecological relevance of drought in aseasonal tropical rainforests.</title>
        <authorList>
            <person name="Ng K.K.S."/>
            <person name="Kobayashi M.J."/>
            <person name="Fawcett J.A."/>
            <person name="Hatakeyama M."/>
            <person name="Paape T."/>
            <person name="Ng C.H."/>
            <person name="Ang C.C."/>
            <person name="Tnah L.H."/>
            <person name="Lee C.T."/>
            <person name="Nishiyama T."/>
            <person name="Sese J."/>
            <person name="O'Brien M.J."/>
            <person name="Copetti D."/>
            <person name="Mohd Noor M.I."/>
            <person name="Ong R.C."/>
            <person name="Putra M."/>
            <person name="Sireger I.Z."/>
            <person name="Indrioko S."/>
            <person name="Kosugi Y."/>
            <person name="Izuno A."/>
            <person name="Isagi Y."/>
            <person name="Lee S.L."/>
            <person name="Shimizu K.K."/>
        </authorList>
    </citation>
    <scope>NUCLEOTIDE SEQUENCE [LARGE SCALE GENOMIC DNA]</scope>
    <source>
        <strain evidence="5">214</strain>
    </source>
</reference>
<protein>
    <recommendedName>
        <fullName evidence="4">DYW domain-containing protein</fullName>
    </recommendedName>
</protein>
<dbReference type="GO" id="GO:0003723">
    <property type="term" value="F:RNA binding"/>
    <property type="evidence" value="ECO:0007669"/>
    <property type="project" value="InterPro"/>
</dbReference>
<keyword evidence="2" id="KW-0677">Repeat</keyword>
<dbReference type="Proteomes" id="UP001054252">
    <property type="component" value="Unassembled WGS sequence"/>
</dbReference>
<evidence type="ECO:0000313" key="5">
    <source>
        <dbReference type="EMBL" id="GKV36480.1"/>
    </source>
</evidence>
<dbReference type="EMBL" id="BPVZ01000116">
    <property type="protein sequence ID" value="GKV36480.1"/>
    <property type="molecule type" value="Genomic_DNA"/>
</dbReference>
<feature type="repeat" description="PPR" evidence="3">
    <location>
        <begin position="444"/>
        <end position="478"/>
    </location>
</feature>
<comment type="similarity">
    <text evidence="1">Belongs to the PPR family. PCMP-H subfamily.</text>
</comment>
<organism evidence="5 6">
    <name type="scientific">Rubroshorea leprosula</name>
    <dbReference type="NCBI Taxonomy" id="152421"/>
    <lineage>
        <taxon>Eukaryota</taxon>
        <taxon>Viridiplantae</taxon>
        <taxon>Streptophyta</taxon>
        <taxon>Embryophyta</taxon>
        <taxon>Tracheophyta</taxon>
        <taxon>Spermatophyta</taxon>
        <taxon>Magnoliopsida</taxon>
        <taxon>eudicotyledons</taxon>
        <taxon>Gunneridae</taxon>
        <taxon>Pentapetalae</taxon>
        <taxon>rosids</taxon>
        <taxon>malvids</taxon>
        <taxon>Malvales</taxon>
        <taxon>Dipterocarpaceae</taxon>
        <taxon>Rubroshorea</taxon>
    </lineage>
</organism>
<evidence type="ECO:0000256" key="2">
    <source>
        <dbReference type="ARBA" id="ARBA00022737"/>
    </source>
</evidence>
<dbReference type="Pfam" id="PF01535">
    <property type="entry name" value="PPR"/>
    <property type="match status" value="3"/>
</dbReference>
<dbReference type="GO" id="GO:0009451">
    <property type="term" value="P:RNA modification"/>
    <property type="evidence" value="ECO:0007669"/>
    <property type="project" value="InterPro"/>
</dbReference>
<dbReference type="SUPFAM" id="SSF48452">
    <property type="entry name" value="TPR-like"/>
    <property type="match status" value="1"/>
</dbReference>
<name>A0AAV5LH88_9ROSI</name>
<dbReference type="GO" id="GO:0008270">
    <property type="term" value="F:zinc ion binding"/>
    <property type="evidence" value="ECO:0007669"/>
    <property type="project" value="InterPro"/>
</dbReference>
<feature type="domain" description="DYW" evidence="4">
    <location>
        <begin position="522"/>
        <end position="614"/>
    </location>
</feature>
<evidence type="ECO:0000256" key="3">
    <source>
        <dbReference type="PROSITE-ProRule" id="PRU00708"/>
    </source>
</evidence>
<keyword evidence="6" id="KW-1185">Reference proteome</keyword>
<proteinExistence type="inferred from homology"/>
<comment type="caution">
    <text evidence="5">The sequence shown here is derived from an EMBL/GenBank/DDBJ whole genome shotgun (WGS) entry which is preliminary data.</text>
</comment>
<dbReference type="Pfam" id="PF14432">
    <property type="entry name" value="DYW_deaminase"/>
    <property type="match status" value="1"/>
</dbReference>
<dbReference type="FunFam" id="1.25.40.10:FF:000344">
    <property type="entry name" value="Pentatricopeptide repeat-containing protein"/>
    <property type="match status" value="1"/>
</dbReference>
<dbReference type="InterPro" id="IPR032867">
    <property type="entry name" value="DYW_dom"/>
</dbReference>
<dbReference type="Pfam" id="PF13041">
    <property type="entry name" value="PPR_2"/>
    <property type="match status" value="2"/>
</dbReference>
<dbReference type="InterPro" id="IPR046960">
    <property type="entry name" value="PPR_At4g14850-like_plant"/>
</dbReference>
<gene>
    <name evidence="5" type="ORF">SLEP1_g44607</name>
</gene>
<dbReference type="NCBIfam" id="TIGR00756">
    <property type="entry name" value="PPR"/>
    <property type="match status" value="4"/>
</dbReference>
<feature type="repeat" description="PPR" evidence="3">
    <location>
        <begin position="276"/>
        <end position="306"/>
    </location>
</feature>
<dbReference type="PANTHER" id="PTHR47926:SF458">
    <property type="entry name" value="PENTATRICOPEPTIDE REPEAT-CONTAINING PROTEIN"/>
    <property type="match status" value="1"/>
</dbReference>
<accession>A0AAV5LH88</accession>
<evidence type="ECO:0000259" key="4">
    <source>
        <dbReference type="Pfam" id="PF14432"/>
    </source>
</evidence>
<sequence>MLPALPTSSSVHSNAQNLVFNFNSPWELKQVHAYLIKTNTPLSFLPLSRVASICALSTSFSYAHQIFVQIQKSPIVLWNSCLKSLAEGDFPFDAILFFYQLRQFDIKPDTFTCSFVLKACAAILDVRNGRIVHGYVEKHGFGWNLVVQNSILNLYALCGEMGVARLLFDKMPHRDIVSWNIMIAQLLKMGDVEEAYGLFRRMPERSVRSWTMMISGFVQCGKPKESIKLFMEMEGVGVQANEVTVVAVLAACADLCTLELGRRVHEYAKRSGFGKNIKVSNTLIDMYVKCGCLDDAKQVFDDMEERTVVSWSAMIVGLAMHGKAKEALKLFSKMVRIGMKPNGVTFIGILHACSHMRLIDKGHEFFTSMTRDYGIIPQIEHYGCMVDLLSRAGLLQDALNFITKMSIKPNAVVWGALLGGCKVHKNVELAEEATIHLAELDPLNDGYYVVLSNIYAEAGRWEDAARVRKLMKNRGVKKTPGCSSIAVDGVVHEFVAGQDNHPQAKEISQMWEKLLGEMKLRGYLPDTSVVLLDIEEKEKEKFLHRHSERLALCFGLLNTRDGEVIRIMKNLRVCEDCHVAFKFISEIIDREIIVRDRNRFHCFKDGSCSCLDYW</sequence>
<evidence type="ECO:0000256" key="1">
    <source>
        <dbReference type="ARBA" id="ARBA00006643"/>
    </source>
</evidence>
<dbReference type="FunFam" id="1.25.40.10:FF:001372">
    <property type="entry name" value="Pentatricopeptide repeat-containing protein At4g21300"/>
    <property type="match status" value="1"/>
</dbReference>
<dbReference type="InterPro" id="IPR002885">
    <property type="entry name" value="PPR_rpt"/>
</dbReference>
<dbReference type="AlphaFoldDB" id="A0AAV5LH88"/>
<dbReference type="PROSITE" id="PS51375">
    <property type="entry name" value="PPR"/>
    <property type="match status" value="4"/>
</dbReference>
<dbReference type="InterPro" id="IPR011990">
    <property type="entry name" value="TPR-like_helical_dom_sf"/>
</dbReference>
<feature type="repeat" description="PPR" evidence="3">
    <location>
        <begin position="307"/>
        <end position="341"/>
    </location>
</feature>
<dbReference type="Gene3D" id="1.25.40.10">
    <property type="entry name" value="Tetratricopeptide repeat domain"/>
    <property type="match status" value="3"/>
</dbReference>
<dbReference type="FunFam" id="1.25.40.10:FF:000607">
    <property type="entry name" value="Pentatricopeptide repeat-containing protein, mitochondrial"/>
    <property type="match status" value="1"/>
</dbReference>
<feature type="repeat" description="PPR" evidence="3">
    <location>
        <begin position="175"/>
        <end position="209"/>
    </location>
</feature>
<evidence type="ECO:0000313" key="6">
    <source>
        <dbReference type="Proteomes" id="UP001054252"/>
    </source>
</evidence>